<dbReference type="CDD" id="cd00110">
    <property type="entry name" value="LamG"/>
    <property type="match status" value="1"/>
</dbReference>
<dbReference type="PROSITE" id="PS50025">
    <property type="entry name" value="LAM_G_DOMAIN"/>
    <property type="match status" value="1"/>
</dbReference>
<comment type="caution">
    <text evidence="1">Lacks conserved residue(s) required for the propagation of feature annotation.</text>
</comment>
<evidence type="ECO:0000256" key="1">
    <source>
        <dbReference type="PROSITE-ProRule" id="PRU00122"/>
    </source>
</evidence>
<evidence type="ECO:0000313" key="4">
    <source>
        <dbReference type="Proteomes" id="UP001558652"/>
    </source>
</evidence>
<dbReference type="Pfam" id="PF00054">
    <property type="entry name" value="Laminin_G_1"/>
    <property type="match status" value="1"/>
</dbReference>
<proteinExistence type="predicted"/>
<feature type="domain" description="Laminin G" evidence="2">
    <location>
        <begin position="31"/>
        <end position="204"/>
    </location>
</feature>
<dbReference type="EMBL" id="JBFDAA010000021">
    <property type="protein sequence ID" value="KAL1114771.1"/>
    <property type="molecule type" value="Genomic_DNA"/>
</dbReference>
<name>A0ABD0XU05_9HEMI</name>
<dbReference type="Proteomes" id="UP001558652">
    <property type="component" value="Unassembled WGS sequence"/>
</dbReference>
<reference evidence="3 4" key="1">
    <citation type="submission" date="2024-07" db="EMBL/GenBank/DDBJ databases">
        <title>Chromosome-level genome assembly of the water stick insect Ranatra chinensis (Heteroptera: Nepidae).</title>
        <authorList>
            <person name="Liu X."/>
        </authorList>
    </citation>
    <scope>NUCLEOTIDE SEQUENCE [LARGE SCALE GENOMIC DNA]</scope>
    <source>
        <strain evidence="3">Cailab_2021Rc</strain>
        <tissue evidence="3">Muscle</tissue>
    </source>
</reference>
<dbReference type="SUPFAM" id="SSF49899">
    <property type="entry name" value="Concanavalin A-like lectins/glucanases"/>
    <property type="match status" value="1"/>
</dbReference>
<dbReference type="GO" id="GO:0016020">
    <property type="term" value="C:membrane"/>
    <property type="evidence" value="ECO:0007669"/>
    <property type="project" value="UniProtKB-SubCell"/>
</dbReference>
<dbReference type="InterPro" id="IPR013320">
    <property type="entry name" value="ConA-like_dom_sf"/>
</dbReference>
<accession>A0ABD0XU05</accession>
<gene>
    <name evidence="3" type="ORF">AAG570_007595</name>
</gene>
<dbReference type="InterPro" id="IPR050372">
    <property type="entry name" value="Neurexin-related_CASP"/>
</dbReference>
<sequence>MVIRNLMERVALGNALQAEPQNKPSGTEVRVRWPRFWGQGWLAFPALKAAYKHVQLEIEFRPQSPNGILFLTGERDDLAGDFMALLIYKGFVEFRFDCGSGVGVVKSDEKVMLNRWNRITLYRHRWDASVQLNSGNHVQGRSKGLFSRMTFREPVFIGGRGNTSGLQEKLPTDKGLKGCIRHLQINDYVYNFAPVPRGDAVKGFDIEPWGSARKSTGSSQILGYVSNHTLHTDLDIPAVQQPTEAPVYKLYTD</sequence>
<comment type="caution">
    <text evidence="3">The sequence shown here is derived from an EMBL/GenBank/DDBJ whole genome shotgun (WGS) entry which is preliminary data.</text>
</comment>
<dbReference type="SMART" id="SM00282">
    <property type="entry name" value="LamG"/>
    <property type="match status" value="1"/>
</dbReference>
<dbReference type="PANTHER" id="PTHR15036">
    <property type="entry name" value="PIKACHURIN-LIKE PROTEIN"/>
    <property type="match status" value="1"/>
</dbReference>
<evidence type="ECO:0000259" key="2">
    <source>
        <dbReference type="PROSITE" id="PS50025"/>
    </source>
</evidence>
<organism evidence="3 4">
    <name type="scientific">Ranatra chinensis</name>
    <dbReference type="NCBI Taxonomy" id="642074"/>
    <lineage>
        <taxon>Eukaryota</taxon>
        <taxon>Metazoa</taxon>
        <taxon>Ecdysozoa</taxon>
        <taxon>Arthropoda</taxon>
        <taxon>Hexapoda</taxon>
        <taxon>Insecta</taxon>
        <taxon>Pterygota</taxon>
        <taxon>Neoptera</taxon>
        <taxon>Paraneoptera</taxon>
        <taxon>Hemiptera</taxon>
        <taxon>Heteroptera</taxon>
        <taxon>Panheteroptera</taxon>
        <taxon>Nepomorpha</taxon>
        <taxon>Nepidae</taxon>
        <taxon>Ranatrinae</taxon>
        <taxon>Ranatra</taxon>
    </lineage>
</organism>
<keyword evidence="4" id="KW-1185">Reference proteome</keyword>
<dbReference type="InterPro" id="IPR001791">
    <property type="entry name" value="Laminin_G"/>
</dbReference>
<dbReference type="Gene3D" id="2.60.120.200">
    <property type="match status" value="1"/>
</dbReference>
<protein>
    <recommendedName>
        <fullName evidence="2">Laminin G domain-containing protein</fullName>
    </recommendedName>
</protein>
<evidence type="ECO:0000313" key="3">
    <source>
        <dbReference type="EMBL" id="KAL1114771.1"/>
    </source>
</evidence>
<dbReference type="AlphaFoldDB" id="A0ABD0XU05"/>
<dbReference type="PANTHER" id="PTHR15036:SF85">
    <property type="entry name" value="SP2353, ISOFORM A"/>
    <property type="match status" value="1"/>
</dbReference>